<feature type="compositionally biased region" description="Low complexity" evidence="1">
    <location>
        <begin position="1"/>
        <end position="14"/>
    </location>
</feature>
<protein>
    <submittedName>
        <fullName evidence="2">Uncharacterized protein</fullName>
    </submittedName>
</protein>
<feature type="region of interest" description="Disordered" evidence="1">
    <location>
        <begin position="1"/>
        <end position="32"/>
    </location>
</feature>
<keyword evidence="3" id="KW-1185">Reference proteome</keyword>
<feature type="compositionally biased region" description="Low complexity" evidence="1">
    <location>
        <begin position="98"/>
        <end position="126"/>
    </location>
</feature>
<evidence type="ECO:0000313" key="3">
    <source>
        <dbReference type="Proteomes" id="UP000521872"/>
    </source>
</evidence>
<sequence>MGSKSRSRSSSANSDKGDSDSANRNSRIRRSTKNNLTTLFSCVLLGSSSFLTSFPPGAAAQELVTTNLFPDIPLPTVSSIPPLPVPSQPPLPPPVQPVQPVSLLPNGTSSSSSGQNQPSSSSTSTSPISVYTLVAELPSPTPSLSPVLAGTPFTFPSPLPDGIARTASGKPIPCSPKNVHLNPTTHKLISECTETAFCAQPPDAPANATGLGMCFARRCTRDEFPFGYGTFGGGIGRKKNSTTAGIPPMCPKGTFCPDNGSGCMPPIEIGGRCELARDEQCAPPPPNPNVKPQDNKSICLNNYCL</sequence>
<proteinExistence type="predicted"/>
<feature type="compositionally biased region" description="Pro residues" evidence="1">
    <location>
        <begin position="81"/>
        <end position="97"/>
    </location>
</feature>
<dbReference type="AlphaFoldDB" id="A0A8H4QRV5"/>
<dbReference type="EMBL" id="JAACJL010000033">
    <property type="protein sequence ID" value="KAF4615738.1"/>
    <property type="molecule type" value="Genomic_DNA"/>
</dbReference>
<organism evidence="2 3">
    <name type="scientific">Agrocybe pediades</name>
    <dbReference type="NCBI Taxonomy" id="84607"/>
    <lineage>
        <taxon>Eukaryota</taxon>
        <taxon>Fungi</taxon>
        <taxon>Dikarya</taxon>
        <taxon>Basidiomycota</taxon>
        <taxon>Agaricomycotina</taxon>
        <taxon>Agaricomycetes</taxon>
        <taxon>Agaricomycetidae</taxon>
        <taxon>Agaricales</taxon>
        <taxon>Agaricineae</taxon>
        <taxon>Strophariaceae</taxon>
        <taxon>Agrocybe</taxon>
    </lineage>
</organism>
<reference evidence="2 3" key="1">
    <citation type="submission" date="2019-12" db="EMBL/GenBank/DDBJ databases">
        <authorList>
            <person name="Floudas D."/>
            <person name="Bentzer J."/>
            <person name="Ahren D."/>
            <person name="Johansson T."/>
            <person name="Persson P."/>
            <person name="Tunlid A."/>
        </authorList>
    </citation>
    <scope>NUCLEOTIDE SEQUENCE [LARGE SCALE GENOMIC DNA]</scope>
    <source>
        <strain evidence="2 3">CBS 102.39</strain>
    </source>
</reference>
<comment type="caution">
    <text evidence="2">The sequence shown here is derived from an EMBL/GenBank/DDBJ whole genome shotgun (WGS) entry which is preliminary data.</text>
</comment>
<gene>
    <name evidence="2" type="ORF">D9613_012464</name>
</gene>
<name>A0A8H4QRV5_9AGAR</name>
<evidence type="ECO:0000256" key="1">
    <source>
        <dbReference type="SAM" id="MobiDB-lite"/>
    </source>
</evidence>
<feature type="region of interest" description="Disordered" evidence="1">
    <location>
        <begin position="80"/>
        <end position="126"/>
    </location>
</feature>
<evidence type="ECO:0000313" key="2">
    <source>
        <dbReference type="EMBL" id="KAF4615738.1"/>
    </source>
</evidence>
<dbReference type="Proteomes" id="UP000521872">
    <property type="component" value="Unassembled WGS sequence"/>
</dbReference>
<accession>A0A8H4QRV5</accession>